<protein>
    <submittedName>
        <fullName evidence="2">Uncharacterized protein</fullName>
    </submittedName>
</protein>
<name>A0ABR2AT58_9ROSI</name>
<feature type="region of interest" description="Disordered" evidence="1">
    <location>
        <begin position="83"/>
        <end position="104"/>
    </location>
</feature>
<keyword evidence="3" id="KW-1185">Reference proteome</keyword>
<dbReference type="Proteomes" id="UP001472677">
    <property type="component" value="Unassembled WGS sequence"/>
</dbReference>
<evidence type="ECO:0000256" key="1">
    <source>
        <dbReference type="SAM" id="MobiDB-lite"/>
    </source>
</evidence>
<comment type="caution">
    <text evidence="2">The sequence shown here is derived from an EMBL/GenBank/DDBJ whole genome shotgun (WGS) entry which is preliminary data.</text>
</comment>
<evidence type="ECO:0000313" key="2">
    <source>
        <dbReference type="EMBL" id="KAK8497181.1"/>
    </source>
</evidence>
<evidence type="ECO:0000313" key="3">
    <source>
        <dbReference type="Proteomes" id="UP001472677"/>
    </source>
</evidence>
<dbReference type="EMBL" id="JBBPBM010000327">
    <property type="protein sequence ID" value="KAK8497181.1"/>
    <property type="molecule type" value="Genomic_DNA"/>
</dbReference>
<gene>
    <name evidence="2" type="ORF">V6N12_066030</name>
</gene>
<accession>A0ABR2AT58</accession>
<sequence>MDANMGVTIIEHVVGKGKGGHKTVSLVEPSFEGKIQSYRKGGKERGSNSKLGWELADQLDQIGMMTSSGDRLGLLHEANDTYVVDSSDNSDPEIGVDYMEEATV</sequence>
<organism evidence="2 3">
    <name type="scientific">Hibiscus sabdariffa</name>
    <name type="common">roselle</name>
    <dbReference type="NCBI Taxonomy" id="183260"/>
    <lineage>
        <taxon>Eukaryota</taxon>
        <taxon>Viridiplantae</taxon>
        <taxon>Streptophyta</taxon>
        <taxon>Embryophyta</taxon>
        <taxon>Tracheophyta</taxon>
        <taxon>Spermatophyta</taxon>
        <taxon>Magnoliopsida</taxon>
        <taxon>eudicotyledons</taxon>
        <taxon>Gunneridae</taxon>
        <taxon>Pentapetalae</taxon>
        <taxon>rosids</taxon>
        <taxon>malvids</taxon>
        <taxon>Malvales</taxon>
        <taxon>Malvaceae</taxon>
        <taxon>Malvoideae</taxon>
        <taxon>Hibiscus</taxon>
    </lineage>
</organism>
<reference evidence="2 3" key="1">
    <citation type="journal article" date="2024" name="G3 (Bethesda)">
        <title>Genome assembly of Hibiscus sabdariffa L. provides insights into metabolisms of medicinal natural products.</title>
        <authorList>
            <person name="Kim T."/>
        </authorList>
    </citation>
    <scope>NUCLEOTIDE SEQUENCE [LARGE SCALE GENOMIC DNA]</scope>
    <source>
        <strain evidence="2">TK-2024</strain>
        <tissue evidence="2">Old leaves</tissue>
    </source>
</reference>
<proteinExistence type="predicted"/>